<gene>
    <name evidence="2" type="ORF">SAMN05518863_101451</name>
</gene>
<dbReference type="InterPro" id="IPR014030">
    <property type="entry name" value="Ketoacyl_synth_N"/>
</dbReference>
<name>A0A1I3RCI9_9GAMM</name>
<feature type="domain" description="Beta-ketoacyl synthase-like N-terminal" evidence="1">
    <location>
        <begin position="23"/>
        <end position="240"/>
    </location>
</feature>
<sequence length="245" mass="26897">MKLAYSLVDWHAIAPGNSTAEEWQRWAQQAPALDATQPIAKPQFLPMMTARRLSPGSRAAVECGLALLARQSVDAIVFTSRHGELERNLRILTALAEQQALSPTDFAMSVHNSAVGSLTIAARQPLVSSSISAGIDSFQQGLIEVATLHQAGYAQVLLVDFDGVVPDYYRPWLPEIDRFNAPYAVALLLRAGEAWRCEEQAGKPTEPHDVLPQSLQFLAAMLHNTAGFSVAGERHQWHWERQHGG</sequence>
<evidence type="ECO:0000313" key="3">
    <source>
        <dbReference type="Proteomes" id="UP000198841"/>
    </source>
</evidence>
<organism evidence="2 3">
    <name type="scientific">Candidatus Pantoea symbiotica</name>
    <dbReference type="NCBI Taxonomy" id="1884370"/>
    <lineage>
        <taxon>Bacteria</taxon>
        <taxon>Pseudomonadati</taxon>
        <taxon>Pseudomonadota</taxon>
        <taxon>Gammaproteobacteria</taxon>
        <taxon>Enterobacterales</taxon>
        <taxon>Erwiniaceae</taxon>
        <taxon>Pantoea</taxon>
    </lineage>
</organism>
<reference evidence="2 3" key="1">
    <citation type="submission" date="2016-10" db="EMBL/GenBank/DDBJ databases">
        <authorList>
            <person name="Varghese N."/>
            <person name="Submissions S."/>
        </authorList>
    </citation>
    <scope>NUCLEOTIDE SEQUENCE [LARGE SCALE GENOMIC DNA]</scope>
    <source>
        <strain evidence="2 3">YR512</strain>
    </source>
</reference>
<accession>A0A1I3RCI9</accession>
<dbReference type="Pfam" id="PF13723">
    <property type="entry name" value="Ketoacyl-synt_2"/>
    <property type="match status" value="1"/>
</dbReference>
<protein>
    <submittedName>
        <fullName evidence="2">Beta-ketoacyl synthase, N-terminal domain</fullName>
    </submittedName>
</protein>
<dbReference type="Proteomes" id="UP000198841">
    <property type="component" value="Unassembled WGS sequence"/>
</dbReference>
<dbReference type="RefSeq" id="WP_008102298.1">
    <property type="nucleotide sequence ID" value="NZ_FOSD01000001.1"/>
</dbReference>
<evidence type="ECO:0000259" key="1">
    <source>
        <dbReference type="Pfam" id="PF13723"/>
    </source>
</evidence>
<evidence type="ECO:0000313" key="2">
    <source>
        <dbReference type="EMBL" id="SFJ42916.1"/>
    </source>
</evidence>
<comment type="caution">
    <text evidence="2">The sequence shown here is derived from an EMBL/GenBank/DDBJ whole genome shotgun (WGS) entry which is preliminary data.</text>
</comment>
<keyword evidence="3" id="KW-1185">Reference proteome</keyword>
<dbReference type="EMBL" id="FOSD01000001">
    <property type="protein sequence ID" value="SFJ42916.1"/>
    <property type="molecule type" value="Genomic_DNA"/>
</dbReference>
<proteinExistence type="predicted"/>